<keyword evidence="4 6" id="KW-1133">Transmembrane helix</keyword>
<feature type="transmembrane region" description="Helical" evidence="6">
    <location>
        <begin position="307"/>
        <end position="325"/>
    </location>
</feature>
<keyword evidence="8" id="KW-1185">Reference proteome</keyword>
<feature type="transmembrane region" description="Helical" evidence="6">
    <location>
        <begin position="223"/>
        <end position="243"/>
    </location>
</feature>
<evidence type="ECO:0000313" key="8">
    <source>
        <dbReference type="Proteomes" id="UP000612893"/>
    </source>
</evidence>
<keyword evidence="3 6" id="KW-0812">Transmembrane</keyword>
<accession>A0A934KBN9</accession>
<dbReference type="GO" id="GO:0005886">
    <property type="term" value="C:plasma membrane"/>
    <property type="evidence" value="ECO:0007669"/>
    <property type="project" value="UniProtKB-SubCell"/>
</dbReference>
<feature type="transmembrane region" description="Helical" evidence="6">
    <location>
        <begin position="337"/>
        <end position="358"/>
    </location>
</feature>
<evidence type="ECO:0000256" key="5">
    <source>
        <dbReference type="ARBA" id="ARBA00023136"/>
    </source>
</evidence>
<dbReference type="InterPro" id="IPR050833">
    <property type="entry name" value="Poly_Biosynth_Transport"/>
</dbReference>
<keyword evidence="2" id="KW-1003">Cell membrane</keyword>
<reference evidence="7" key="1">
    <citation type="submission" date="2020-10" db="EMBL/GenBank/DDBJ databases">
        <title>Ca. Dormibacterota MAGs.</title>
        <authorList>
            <person name="Montgomery K."/>
        </authorList>
    </citation>
    <scope>NUCLEOTIDE SEQUENCE [LARGE SCALE GENOMIC DNA]</scope>
    <source>
        <strain evidence="7">SC8812_S17_10</strain>
    </source>
</reference>
<dbReference type="CDD" id="cd13128">
    <property type="entry name" value="MATE_Wzx_like"/>
    <property type="match status" value="1"/>
</dbReference>
<comment type="subcellular location">
    <subcellularLocation>
        <location evidence="1">Cell membrane</location>
        <topology evidence="1">Multi-pass membrane protein</topology>
    </subcellularLocation>
</comment>
<protein>
    <submittedName>
        <fullName evidence="7">Flippase</fullName>
    </submittedName>
</protein>
<name>A0A934KBN9_9BACT</name>
<evidence type="ECO:0000256" key="3">
    <source>
        <dbReference type="ARBA" id="ARBA00022692"/>
    </source>
</evidence>
<feature type="transmembrane region" description="Helical" evidence="6">
    <location>
        <begin position="391"/>
        <end position="413"/>
    </location>
</feature>
<sequence length="486" mass="53089">MQDVPAEGARGASQVAGLGSRTLRNTAVVLTARIASRLLALFTIIVLEVHLRPAGFGLFGDIVNISALSSVFLDAGFNTLFQREAARRPGELARYLNNLLSGRLGFAVLAFAVFSGFLALTGKLPYLLPAFLMMVLASYSNLLRGALYAVQRLGFEAVAIVLESVVLLGLVFFGVATRQPVIYFLWAYAGSYGFLCAYFVVVLAARRIVRFRWQFDLAFIRQWLWKGLPFAATFAITTIYFKIDVPILNFLRGDYETGLYVAAYKPFEALLFVPMTMLNVAFPVLAIYHREAGGRVAWAVGRFYKSLLLLGWPICIGTFMLVGGFRPLYQFASSAPALRILALGIVFMFVSNAFIAALSAVDRQLSFTWAALGSMVVNIALNLLLIPPFGYLGASWATVLTEIALAVFGWFLTVRYLGRLPVLGLSWRILLAGVVMGGVLYPLQGVHGPLTLLAIGVGGLVYGLALLLLGGLDAEDRALIRRALRR</sequence>
<feature type="transmembrane region" description="Helical" evidence="6">
    <location>
        <begin position="62"/>
        <end position="81"/>
    </location>
</feature>
<keyword evidence="5 6" id="KW-0472">Membrane</keyword>
<evidence type="ECO:0000313" key="7">
    <source>
        <dbReference type="EMBL" id="MBJ7600271.1"/>
    </source>
</evidence>
<evidence type="ECO:0000256" key="2">
    <source>
        <dbReference type="ARBA" id="ARBA00022475"/>
    </source>
</evidence>
<feature type="transmembrane region" description="Helical" evidence="6">
    <location>
        <begin position="102"/>
        <end position="120"/>
    </location>
</feature>
<dbReference type="AlphaFoldDB" id="A0A934KBN9"/>
<organism evidence="7 8">
    <name type="scientific">Candidatus Nephthysia bennettiae</name>
    <dbReference type="NCBI Taxonomy" id="3127016"/>
    <lineage>
        <taxon>Bacteria</taxon>
        <taxon>Bacillati</taxon>
        <taxon>Candidatus Dormiibacterota</taxon>
        <taxon>Candidatus Dormibacteria</taxon>
        <taxon>Candidatus Dormibacterales</taxon>
        <taxon>Candidatus Dormibacteraceae</taxon>
        <taxon>Candidatus Nephthysia</taxon>
    </lineage>
</organism>
<dbReference type="RefSeq" id="WP_338204034.1">
    <property type="nucleotide sequence ID" value="NZ_JAEKNR010000198.1"/>
</dbReference>
<dbReference type="PANTHER" id="PTHR30250">
    <property type="entry name" value="PST FAMILY PREDICTED COLANIC ACID TRANSPORTER"/>
    <property type="match status" value="1"/>
</dbReference>
<feature type="transmembrane region" description="Helical" evidence="6">
    <location>
        <begin position="450"/>
        <end position="472"/>
    </location>
</feature>
<dbReference type="Pfam" id="PF01943">
    <property type="entry name" value="Polysacc_synt"/>
    <property type="match status" value="1"/>
</dbReference>
<dbReference type="EMBL" id="JAEKNR010000198">
    <property type="protein sequence ID" value="MBJ7600271.1"/>
    <property type="molecule type" value="Genomic_DNA"/>
</dbReference>
<feature type="transmembrane region" description="Helical" evidence="6">
    <location>
        <begin position="365"/>
        <end position="385"/>
    </location>
</feature>
<evidence type="ECO:0000256" key="4">
    <source>
        <dbReference type="ARBA" id="ARBA00022989"/>
    </source>
</evidence>
<dbReference type="PANTHER" id="PTHR30250:SF11">
    <property type="entry name" value="O-ANTIGEN TRANSPORTER-RELATED"/>
    <property type="match status" value="1"/>
</dbReference>
<proteinExistence type="predicted"/>
<feature type="transmembrane region" description="Helical" evidence="6">
    <location>
        <begin position="269"/>
        <end position="287"/>
    </location>
</feature>
<dbReference type="InterPro" id="IPR002797">
    <property type="entry name" value="Polysacc_synth"/>
</dbReference>
<evidence type="ECO:0000256" key="1">
    <source>
        <dbReference type="ARBA" id="ARBA00004651"/>
    </source>
</evidence>
<dbReference type="Proteomes" id="UP000612893">
    <property type="component" value="Unassembled WGS sequence"/>
</dbReference>
<gene>
    <name evidence="7" type="ORF">JF922_19630</name>
</gene>
<feature type="transmembrane region" description="Helical" evidence="6">
    <location>
        <begin position="27"/>
        <end position="47"/>
    </location>
</feature>
<evidence type="ECO:0000256" key="6">
    <source>
        <dbReference type="SAM" id="Phobius"/>
    </source>
</evidence>
<feature type="transmembrane region" description="Helical" evidence="6">
    <location>
        <begin position="126"/>
        <end position="143"/>
    </location>
</feature>
<feature type="transmembrane region" description="Helical" evidence="6">
    <location>
        <begin position="155"/>
        <end position="175"/>
    </location>
</feature>
<feature type="transmembrane region" description="Helical" evidence="6">
    <location>
        <begin position="181"/>
        <end position="203"/>
    </location>
</feature>
<comment type="caution">
    <text evidence="7">The sequence shown here is derived from an EMBL/GenBank/DDBJ whole genome shotgun (WGS) entry which is preliminary data.</text>
</comment>
<feature type="transmembrane region" description="Helical" evidence="6">
    <location>
        <begin position="425"/>
        <end position="444"/>
    </location>
</feature>